<evidence type="ECO:0008006" key="3">
    <source>
        <dbReference type="Google" id="ProtNLM"/>
    </source>
</evidence>
<sequence>MGPATVRRLVTEGAVVVNGRPPARVDAAAFAPRGGAAAVAFHVSSDTAYVNGRDLVIDGGWVGAVTA</sequence>
<protein>
    <recommendedName>
        <fullName evidence="3">Short-chain dehydrogenase</fullName>
    </recommendedName>
</protein>
<dbReference type="RefSeq" id="WP_066993842.1">
    <property type="nucleotide sequence ID" value="NZ_BNDU01000004.1"/>
</dbReference>
<keyword evidence="2" id="KW-1185">Reference proteome</keyword>
<accession>A0A101NQ71</accession>
<organism evidence="1 2">
    <name type="scientific">Streptomyces cellostaticus</name>
    <dbReference type="NCBI Taxonomy" id="67285"/>
    <lineage>
        <taxon>Bacteria</taxon>
        <taxon>Bacillati</taxon>
        <taxon>Actinomycetota</taxon>
        <taxon>Actinomycetes</taxon>
        <taxon>Kitasatosporales</taxon>
        <taxon>Streptomycetaceae</taxon>
        <taxon>Streptomyces</taxon>
    </lineage>
</organism>
<dbReference type="EMBL" id="LMWL01000010">
    <property type="protein sequence ID" value="KUM97393.1"/>
    <property type="molecule type" value="Genomic_DNA"/>
</dbReference>
<proteinExistence type="predicted"/>
<dbReference type="STRING" id="67285.AQI88_07315"/>
<gene>
    <name evidence="1" type="ORF">AQI88_07315</name>
</gene>
<comment type="caution">
    <text evidence="1">The sequence shown here is derived from an EMBL/GenBank/DDBJ whole genome shotgun (WGS) entry which is preliminary data.</text>
</comment>
<evidence type="ECO:0000313" key="1">
    <source>
        <dbReference type="EMBL" id="KUM97393.1"/>
    </source>
</evidence>
<evidence type="ECO:0000313" key="2">
    <source>
        <dbReference type="Proteomes" id="UP000054241"/>
    </source>
</evidence>
<dbReference type="AlphaFoldDB" id="A0A101NQ71"/>
<reference evidence="1 2" key="1">
    <citation type="submission" date="2015-10" db="EMBL/GenBank/DDBJ databases">
        <title>Draft genome sequence of Streptomyces cellostaticus DSM 40189, type strain for the species Streptomyces cellostaticus.</title>
        <authorList>
            <person name="Ruckert C."/>
            <person name="Winkler A."/>
            <person name="Kalinowski J."/>
            <person name="Kampfer P."/>
            <person name="Glaeser S."/>
        </authorList>
    </citation>
    <scope>NUCLEOTIDE SEQUENCE [LARGE SCALE GENOMIC DNA]</scope>
    <source>
        <strain evidence="1 2">DSM 40189</strain>
    </source>
</reference>
<name>A0A101NQ71_9ACTN</name>
<dbReference type="Proteomes" id="UP000054241">
    <property type="component" value="Unassembled WGS sequence"/>
</dbReference>